<dbReference type="Gene3D" id="3.90.640.10">
    <property type="entry name" value="Actin, Chain A, domain 4"/>
    <property type="match status" value="1"/>
</dbReference>
<dbReference type="InterPro" id="IPR013126">
    <property type="entry name" value="Hsp_70_fam"/>
</dbReference>
<evidence type="ECO:0000256" key="2">
    <source>
        <dbReference type="ARBA" id="ARBA00022741"/>
    </source>
</evidence>
<comment type="caution">
    <text evidence="6">The sequence shown here is derived from an EMBL/GenBank/DDBJ whole genome shotgun (WGS) entry which is preliminary data.</text>
</comment>
<dbReference type="InterPro" id="IPR042030">
    <property type="entry name" value="HscC_NBD"/>
</dbReference>
<dbReference type="PRINTS" id="PR00301">
    <property type="entry name" value="HEATSHOCK70"/>
</dbReference>
<keyword evidence="2 5" id="KW-0547">Nucleotide-binding</keyword>
<dbReference type="PROSITE" id="PS00297">
    <property type="entry name" value="HSP70_1"/>
    <property type="match status" value="1"/>
</dbReference>
<dbReference type="Pfam" id="PF00012">
    <property type="entry name" value="HSP70"/>
    <property type="match status" value="1"/>
</dbReference>
<accession>A0A833H584</accession>
<evidence type="ECO:0000256" key="5">
    <source>
        <dbReference type="RuleBase" id="RU003322"/>
    </source>
</evidence>
<dbReference type="GO" id="GO:0140662">
    <property type="term" value="F:ATP-dependent protein folding chaperone"/>
    <property type="evidence" value="ECO:0007669"/>
    <property type="project" value="InterPro"/>
</dbReference>
<evidence type="ECO:0000313" key="7">
    <source>
        <dbReference type="Proteomes" id="UP000460298"/>
    </source>
</evidence>
<keyword evidence="4" id="KW-0143">Chaperone</keyword>
<dbReference type="GO" id="GO:0005524">
    <property type="term" value="F:ATP binding"/>
    <property type="evidence" value="ECO:0007669"/>
    <property type="project" value="UniProtKB-KW"/>
</dbReference>
<name>A0A833H584_9LEPT</name>
<dbReference type="Gene3D" id="3.30.420.40">
    <property type="match status" value="2"/>
</dbReference>
<protein>
    <submittedName>
        <fullName evidence="6">Hsp70 family protein</fullName>
    </submittedName>
</protein>
<reference evidence="6 7" key="1">
    <citation type="submission" date="2019-10" db="EMBL/GenBank/DDBJ databases">
        <title>Extracellular Electron Transfer in a Candidatus Methanoperedens spp. Enrichment Culture.</title>
        <authorList>
            <person name="Berger S."/>
            <person name="Rangel Shaw D."/>
            <person name="Berben T."/>
            <person name="In 'T Zandt M."/>
            <person name="Frank J."/>
            <person name="Reimann J."/>
            <person name="Jetten M.S.M."/>
            <person name="Welte C.U."/>
        </authorList>
    </citation>
    <scope>NUCLEOTIDE SEQUENCE [LARGE SCALE GENOMIC DNA]</scope>
    <source>
        <strain evidence="6">SB12</strain>
    </source>
</reference>
<organism evidence="6 7">
    <name type="scientific">Leptonema illini</name>
    <dbReference type="NCBI Taxonomy" id="183"/>
    <lineage>
        <taxon>Bacteria</taxon>
        <taxon>Pseudomonadati</taxon>
        <taxon>Spirochaetota</taxon>
        <taxon>Spirochaetia</taxon>
        <taxon>Leptospirales</taxon>
        <taxon>Leptospiraceae</taxon>
        <taxon>Leptonema</taxon>
    </lineage>
</organism>
<evidence type="ECO:0000313" key="6">
    <source>
        <dbReference type="EMBL" id="KAB2935310.1"/>
    </source>
</evidence>
<evidence type="ECO:0000256" key="4">
    <source>
        <dbReference type="ARBA" id="ARBA00023186"/>
    </source>
</evidence>
<dbReference type="FunFam" id="3.30.420.40:FF:000071">
    <property type="entry name" value="Molecular chaperone DnaK"/>
    <property type="match status" value="1"/>
</dbReference>
<dbReference type="SUPFAM" id="SSF53067">
    <property type="entry name" value="Actin-like ATPase domain"/>
    <property type="match status" value="2"/>
</dbReference>
<dbReference type="AlphaFoldDB" id="A0A833H584"/>
<comment type="similarity">
    <text evidence="1 5">Belongs to the heat shock protein 70 family.</text>
</comment>
<dbReference type="Proteomes" id="UP000460298">
    <property type="component" value="Unassembled WGS sequence"/>
</dbReference>
<dbReference type="PANTHER" id="PTHR19375">
    <property type="entry name" value="HEAT SHOCK PROTEIN 70KDA"/>
    <property type="match status" value="1"/>
</dbReference>
<dbReference type="InterPro" id="IPR018181">
    <property type="entry name" value="Heat_shock_70_CS"/>
</dbReference>
<evidence type="ECO:0000256" key="3">
    <source>
        <dbReference type="ARBA" id="ARBA00022840"/>
    </source>
</evidence>
<dbReference type="SUPFAM" id="SSF100920">
    <property type="entry name" value="Heat shock protein 70kD (HSP70), peptide-binding domain"/>
    <property type="match status" value="1"/>
</dbReference>
<dbReference type="CDD" id="cd10235">
    <property type="entry name" value="ASKHA_NBD_HSP70_HscC"/>
    <property type="match status" value="1"/>
</dbReference>
<proteinExistence type="inferred from homology"/>
<evidence type="ECO:0000256" key="1">
    <source>
        <dbReference type="ARBA" id="ARBA00007381"/>
    </source>
</evidence>
<dbReference type="InterPro" id="IPR043129">
    <property type="entry name" value="ATPase_NBD"/>
</dbReference>
<gene>
    <name evidence="6" type="ORF">F9K24_00860</name>
</gene>
<sequence length="571" mass="63356">MSEVVIGIDLGTTNSVAAHYGPEGIRFIPNETGELLTPSAVAFDERTGSYCVGRRAKNLIALDPRNGARKFKTTMGTDAQYTIRKDRFNSIELSSMVLKSLKADAERLFGFEVNRAVITVPAYFSEAQRQATRKAGEMAGLTVERILNEPTAAAIAYGLQKQADVHRFLIFDLGGGTFDVCVMEHDEGILETLSVAGISQLGGEDFSHALLNYVLKKEGQDFDRLLSRSPETAGLMMKRAELAKQQLSTNDTVPLAISGSPLREKTIQITREEADEVFAPLIRRLATPCQTALRGASTKISNLDAVVLVGGATRMPCVRNFIEDYFETEALAIVDPDLTVAQGAAIQAALYTNDEHVDEVTVTDVLSHSLGIEISKMIGNRYVPGFFSPIIHRNTVIPATRAEIYKPLQVGQTVLNVEVYEGEGRHVKDNHKIGTVEVRGIPNRPDNQVEVRFSYDLNGILEVEATILATNQKVLQLLTRDSRTLSAQDIKEATERMSLLKLDLREDRRIRALLVRAELLIKDLPPEQRNALEAELDRFESALDLHDREQIEALYNELKRICDSYGAEEQW</sequence>
<keyword evidence="3 5" id="KW-0067">ATP-binding</keyword>
<dbReference type="EMBL" id="WBUI01000001">
    <property type="protein sequence ID" value="KAB2935310.1"/>
    <property type="molecule type" value="Genomic_DNA"/>
</dbReference>
<dbReference type="InterPro" id="IPR029047">
    <property type="entry name" value="HSP70_peptide-bd_sf"/>
</dbReference>
<dbReference type="Gene3D" id="2.60.34.10">
    <property type="entry name" value="Substrate Binding Domain Of DNAk, Chain A, domain 1"/>
    <property type="match status" value="1"/>
</dbReference>